<evidence type="ECO:0000313" key="4">
    <source>
        <dbReference type="Xenbase" id="XB-GENE-17330321"/>
    </source>
</evidence>
<accession>A0A1L8GUT3</accession>
<dbReference type="Bgee" id="108712493">
    <property type="expression patterns" value="Expressed in brain"/>
</dbReference>
<dbReference type="KEGG" id="xla:108712493"/>
<dbReference type="Pfam" id="PF05824">
    <property type="entry name" value="Pro-MCH"/>
    <property type="match status" value="1"/>
</dbReference>
<dbReference type="AGR" id="Xenbase:XB-GENE-17330321"/>
<sequence length="167" mass="19181">MVRMITLGYPFLISLSILSQGFLFAVSKSIRKAENDDLLLDTIALRKAFRKGDTLEKPLGDPNNQYKTDGGNILNEEDERNMKTIDSQQTYLSHDGIPLNIGMKQMPYLAFRNSLHHPENEDQNAESAQERRDVGDEENAAKFPVGRRDFDMLRCMLGRVYRPCWQI</sequence>
<dbReference type="PANTHER" id="PTHR12091:SF0">
    <property type="entry name" value="PRO-MCH"/>
    <property type="match status" value="1"/>
</dbReference>
<dbReference type="STRING" id="8355.A0A1L8GUT3"/>
<organism evidence="2 3">
    <name type="scientific">Xenopus laevis</name>
    <name type="common">African clawed frog</name>
    <dbReference type="NCBI Taxonomy" id="8355"/>
    <lineage>
        <taxon>Eukaryota</taxon>
        <taxon>Metazoa</taxon>
        <taxon>Chordata</taxon>
        <taxon>Craniata</taxon>
        <taxon>Vertebrata</taxon>
        <taxon>Euteleostomi</taxon>
        <taxon>Amphibia</taxon>
        <taxon>Batrachia</taxon>
        <taxon>Anura</taxon>
        <taxon>Pipoidea</taxon>
        <taxon>Pipidae</taxon>
        <taxon>Xenopodinae</taxon>
        <taxon>Xenopus</taxon>
        <taxon>Xenopus</taxon>
    </lineage>
</organism>
<dbReference type="OMA" id="NTFRMGK"/>
<name>A0A1L8GUT3_XENLA</name>
<evidence type="ECO:0000313" key="3">
    <source>
        <dbReference type="RefSeq" id="XP_018110183.1"/>
    </source>
</evidence>
<dbReference type="OrthoDB" id="8639774at2759"/>
<dbReference type="PaxDb" id="8355-A0A1L8GUT3"/>
<dbReference type="GO" id="GO:0007268">
    <property type="term" value="P:chemical synaptic transmission"/>
    <property type="evidence" value="ECO:0007669"/>
    <property type="project" value="InterPro"/>
</dbReference>
<keyword evidence="2" id="KW-1185">Reference proteome</keyword>
<dbReference type="PANTHER" id="PTHR12091">
    <property type="entry name" value="MELANIN-CONCENTRATING HORMONE"/>
    <property type="match status" value="1"/>
</dbReference>
<dbReference type="GeneID" id="108712493"/>
<gene>
    <name evidence="3 4" type="primary">pmch.S</name>
</gene>
<dbReference type="Xenbase" id="XB-GENE-17330321">
    <property type="gene designation" value="pmch.S"/>
</dbReference>
<keyword evidence="1" id="KW-0732">Signal</keyword>
<dbReference type="GO" id="GO:0031777">
    <property type="term" value="F:type 1 melanin-concentrating hormone receptor binding"/>
    <property type="evidence" value="ECO:0000318"/>
    <property type="project" value="GO_Central"/>
</dbReference>
<dbReference type="GO" id="GO:0032227">
    <property type="term" value="P:negative regulation of synaptic transmission, dopaminergic"/>
    <property type="evidence" value="ECO:0000318"/>
    <property type="project" value="GO_Central"/>
</dbReference>
<dbReference type="CTD" id="108712493"/>
<dbReference type="Proteomes" id="UP000186698">
    <property type="component" value="Chromosome 3S"/>
</dbReference>
<dbReference type="AlphaFoldDB" id="A0A1L8GUT3"/>
<dbReference type="GO" id="GO:0045202">
    <property type="term" value="C:synapse"/>
    <property type="evidence" value="ECO:0007669"/>
    <property type="project" value="GOC"/>
</dbReference>
<dbReference type="InterPro" id="IPR005456">
    <property type="entry name" value="Prepro-melanin_conc_hormone"/>
</dbReference>
<reference evidence="2" key="1">
    <citation type="submission" date="2024-06" db="UniProtKB">
        <authorList>
            <consortium name="RefSeq"/>
        </authorList>
    </citation>
    <scope>NUCLEOTIDE SEQUENCE [LARGE SCALE GENOMIC DNA]</scope>
    <source>
        <strain evidence="2">J_2021</strain>
    </source>
</reference>
<protein>
    <submittedName>
        <fullName evidence="3">Pro-MCH</fullName>
    </submittedName>
</protein>
<evidence type="ECO:0000256" key="1">
    <source>
        <dbReference type="ARBA" id="ARBA00022729"/>
    </source>
</evidence>
<evidence type="ECO:0000313" key="2">
    <source>
        <dbReference type="Proteomes" id="UP000186698"/>
    </source>
</evidence>
<proteinExistence type="predicted"/>
<dbReference type="RefSeq" id="XP_018110183.1">
    <property type="nucleotide sequence ID" value="XM_018254694.2"/>
</dbReference>
<reference evidence="3" key="2">
    <citation type="submission" date="2025-08" db="UniProtKB">
        <authorList>
            <consortium name="RefSeq"/>
        </authorList>
    </citation>
    <scope>IDENTIFICATION</scope>
    <source>
        <strain evidence="3">J_2021</strain>
        <tissue evidence="3">Erythrocytes</tissue>
    </source>
</reference>
<dbReference type="PRINTS" id="PR01641">
    <property type="entry name" value="PROMCHFAMILY"/>
</dbReference>
<dbReference type="GO" id="GO:0030354">
    <property type="term" value="F:melanin-concentrating hormone activity"/>
    <property type="evidence" value="ECO:0007669"/>
    <property type="project" value="InterPro"/>
</dbReference>